<evidence type="ECO:0000259" key="3">
    <source>
        <dbReference type="Pfam" id="PF04326"/>
    </source>
</evidence>
<evidence type="ECO:0008006" key="6">
    <source>
        <dbReference type="Google" id="ProtNLM"/>
    </source>
</evidence>
<feature type="transmembrane region" description="Helical" evidence="1">
    <location>
        <begin position="59"/>
        <end position="82"/>
    </location>
</feature>
<keyword evidence="1" id="KW-0812">Transmembrane</keyword>
<proteinExistence type="predicted"/>
<keyword evidence="1" id="KW-1133">Transmembrane helix</keyword>
<dbReference type="Pfam" id="PF04326">
    <property type="entry name" value="SLFN_AlbA_2"/>
    <property type="match status" value="1"/>
</dbReference>
<dbReference type="Proteomes" id="UP000177117">
    <property type="component" value="Unassembled WGS sequence"/>
</dbReference>
<feature type="domain" description="Schlafen AlbA-2" evidence="3">
    <location>
        <begin position="187"/>
        <end position="320"/>
    </location>
</feature>
<comment type="caution">
    <text evidence="4">The sequence shown here is derived from an EMBL/GenBank/DDBJ whole genome shotgun (WGS) entry which is preliminary data.</text>
</comment>
<evidence type="ECO:0000313" key="5">
    <source>
        <dbReference type="Proteomes" id="UP000177117"/>
    </source>
</evidence>
<keyword evidence="1" id="KW-0472">Membrane</keyword>
<gene>
    <name evidence="4" type="ORF">A2650_03550</name>
</gene>
<dbReference type="InterPro" id="IPR038461">
    <property type="entry name" value="Schlafen_AlbA_2_dom_sf"/>
</dbReference>
<dbReference type="AlphaFoldDB" id="A0A1F8EK77"/>
<reference evidence="4 5" key="1">
    <citation type="journal article" date="2016" name="Nat. Commun.">
        <title>Thousands of microbial genomes shed light on interconnected biogeochemical processes in an aquifer system.</title>
        <authorList>
            <person name="Anantharaman K."/>
            <person name="Brown C.T."/>
            <person name="Hug L.A."/>
            <person name="Sharon I."/>
            <person name="Castelle C.J."/>
            <person name="Probst A.J."/>
            <person name="Thomas B.C."/>
            <person name="Singh A."/>
            <person name="Wilkins M.J."/>
            <person name="Karaoz U."/>
            <person name="Brodie E.L."/>
            <person name="Williams K.H."/>
            <person name="Hubbard S.S."/>
            <person name="Banfield J.F."/>
        </authorList>
    </citation>
    <scope>NUCLEOTIDE SEQUENCE [LARGE SCALE GENOMIC DNA]</scope>
</reference>
<dbReference type="InterPro" id="IPR007421">
    <property type="entry name" value="Schlafen_AlbA_2_dom"/>
</dbReference>
<dbReference type="Gene3D" id="3.30.950.30">
    <property type="entry name" value="Schlafen, AAA domain"/>
    <property type="match status" value="1"/>
</dbReference>
<protein>
    <recommendedName>
        <fullName evidence="6">Schlafen AlbA-2 domain-containing protein</fullName>
    </recommendedName>
</protein>
<dbReference type="Pfam" id="PF03703">
    <property type="entry name" value="bPH_2"/>
    <property type="match status" value="1"/>
</dbReference>
<organism evidence="4 5">
    <name type="scientific">Candidatus Yanofskybacteria bacterium RIFCSPHIGHO2_01_FULL_41_53</name>
    <dbReference type="NCBI Taxonomy" id="1802663"/>
    <lineage>
        <taxon>Bacteria</taxon>
        <taxon>Candidatus Yanofskyibacteriota</taxon>
    </lineage>
</organism>
<dbReference type="PANTHER" id="PTHR37938">
    <property type="entry name" value="BLL0215 PROTEIN"/>
    <property type="match status" value="1"/>
</dbReference>
<sequence>MFDMDRFRYDSSYLVKKSPVVIVKTFIVLQMTTVVVFFLSAVLLDYGEILAHLPFFGSVSFYVVEAVGIFLIETVLVFYIFFRWYKEYYNIKSDKVIYNKGILFRKKTVIPLKTVHSVSYRQGPLGRLTKYGAVDLADKNSDSIITLDHIPEPKQYTELIIQLRDLAISSNGSVNSDVLENIISEGEHERLEFKTSFRWDAGQNKVNKNLERATMKTIAALLNSNGGQLVIGIDDSGNVVGLHQDYSSLPKKNFDGFQNHFTNVFHSMIGPEFRQLVELTAHKIKGLECCLVQVTPSAKPAYLRLDNGEEFYIRTGNGTTGLKLSETSSYIDSHFRAKLL</sequence>
<dbReference type="PANTHER" id="PTHR37938:SF1">
    <property type="entry name" value="BLL0215 PROTEIN"/>
    <property type="match status" value="1"/>
</dbReference>
<feature type="transmembrane region" description="Helical" evidence="1">
    <location>
        <begin position="21"/>
        <end position="44"/>
    </location>
</feature>
<dbReference type="InterPro" id="IPR005182">
    <property type="entry name" value="YdbS-like_PH"/>
</dbReference>
<evidence type="ECO:0000259" key="2">
    <source>
        <dbReference type="Pfam" id="PF03703"/>
    </source>
</evidence>
<evidence type="ECO:0000256" key="1">
    <source>
        <dbReference type="SAM" id="Phobius"/>
    </source>
</evidence>
<accession>A0A1F8EK77</accession>
<name>A0A1F8EK77_9BACT</name>
<evidence type="ECO:0000313" key="4">
    <source>
        <dbReference type="EMBL" id="OGN00436.1"/>
    </source>
</evidence>
<dbReference type="EMBL" id="MGJD01000021">
    <property type="protein sequence ID" value="OGN00436.1"/>
    <property type="molecule type" value="Genomic_DNA"/>
</dbReference>
<feature type="domain" description="YdbS-like PH" evidence="2">
    <location>
        <begin position="85"/>
        <end position="154"/>
    </location>
</feature>